<accession>A0A1G2A8U8</accession>
<dbReference type="SMART" id="SM00870">
    <property type="entry name" value="Asparaginase"/>
    <property type="match status" value="1"/>
</dbReference>
<name>A0A1G2A8U8_9BACT</name>
<dbReference type="SUPFAM" id="SSF53774">
    <property type="entry name" value="Glutaminase/Asparaginase"/>
    <property type="match status" value="1"/>
</dbReference>
<evidence type="ECO:0000313" key="3">
    <source>
        <dbReference type="Proteomes" id="UP000178315"/>
    </source>
</evidence>
<dbReference type="PIRSF" id="PIRSF001220">
    <property type="entry name" value="L-ASNase_gatD"/>
    <property type="match status" value="1"/>
</dbReference>
<evidence type="ECO:0000313" key="2">
    <source>
        <dbReference type="EMBL" id="OGY72480.1"/>
    </source>
</evidence>
<comment type="caution">
    <text evidence="2">The sequence shown here is derived from an EMBL/GenBank/DDBJ whole genome shotgun (WGS) entry which is preliminary data.</text>
</comment>
<dbReference type="AlphaFoldDB" id="A0A1G2A8U8"/>
<organism evidence="2 3">
    <name type="scientific">Candidatus Jacksonbacteria bacterium RIFCSPLOWO2_02_FULL_44_20</name>
    <dbReference type="NCBI Taxonomy" id="1798460"/>
    <lineage>
        <taxon>Bacteria</taxon>
        <taxon>Candidatus Jacksoniibacteriota</taxon>
    </lineage>
</organism>
<dbReference type="InterPro" id="IPR027474">
    <property type="entry name" value="L-asparaginase_N"/>
</dbReference>
<feature type="domain" description="L-asparaginase N-terminal" evidence="1">
    <location>
        <begin position="8"/>
        <end position="179"/>
    </location>
</feature>
<dbReference type="Proteomes" id="UP000178315">
    <property type="component" value="Unassembled WGS sequence"/>
</dbReference>
<protein>
    <recommendedName>
        <fullName evidence="1">L-asparaginase N-terminal domain-containing protein</fullName>
    </recommendedName>
</protein>
<evidence type="ECO:0000259" key="1">
    <source>
        <dbReference type="Pfam" id="PF00710"/>
    </source>
</evidence>
<dbReference type="InterPro" id="IPR006034">
    <property type="entry name" value="Asparaginase/glutaminase-like"/>
</dbReference>
<dbReference type="PIRSF" id="PIRSF500176">
    <property type="entry name" value="L_ASNase"/>
    <property type="match status" value="1"/>
</dbReference>
<dbReference type="Gene3D" id="3.40.50.1170">
    <property type="entry name" value="L-asparaginase, N-terminal domain"/>
    <property type="match status" value="1"/>
</dbReference>
<dbReference type="InterPro" id="IPR036152">
    <property type="entry name" value="Asp/glu_Ase-like_sf"/>
</dbReference>
<dbReference type="EMBL" id="MHJU01000033">
    <property type="protein sequence ID" value="OGY72480.1"/>
    <property type="molecule type" value="Genomic_DNA"/>
</dbReference>
<sequence length="340" mass="37745">MNDSSHPICIIITGGTVVQDTAGNLVGVKHEDDVKKWIAAMPELLLMRAQMDVRVFHTGSDADFIPDRWLAVCRFLYEHRNDYSGFVIVGSIANIPYLGNCIPLIMENLSFTVVLTGSQLPDYLLEVPGGLSDILARSHDVGLRANMMNAIHAVKRKGSGCYVVAGDKIVPSNRIELGEPLSAFPFSFPSKMFAGKVEFSMKLSEERAEVSAEEQRKNTVFLPYLETRVKFFEVTPLLTREMLAKELEGALGALFHITPTVSLPDTLQSFFDTRKALIPCVVFGRALMTPEGSALNDFRDAFLKKGIIVTREEGIAWVTVAFMWILAQTCDPSLIRRILT</sequence>
<dbReference type="InterPro" id="IPR037152">
    <property type="entry name" value="L-asparaginase_N_sf"/>
</dbReference>
<gene>
    <name evidence="2" type="ORF">A3H61_01070</name>
</gene>
<reference evidence="2 3" key="1">
    <citation type="journal article" date="2016" name="Nat. Commun.">
        <title>Thousands of microbial genomes shed light on interconnected biogeochemical processes in an aquifer system.</title>
        <authorList>
            <person name="Anantharaman K."/>
            <person name="Brown C.T."/>
            <person name="Hug L.A."/>
            <person name="Sharon I."/>
            <person name="Castelle C.J."/>
            <person name="Probst A.J."/>
            <person name="Thomas B.C."/>
            <person name="Singh A."/>
            <person name="Wilkins M.J."/>
            <person name="Karaoz U."/>
            <person name="Brodie E.L."/>
            <person name="Williams K.H."/>
            <person name="Hubbard S.S."/>
            <person name="Banfield J.F."/>
        </authorList>
    </citation>
    <scope>NUCLEOTIDE SEQUENCE [LARGE SCALE GENOMIC DNA]</scope>
</reference>
<proteinExistence type="predicted"/>
<dbReference type="Pfam" id="PF00710">
    <property type="entry name" value="Asparaginase"/>
    <property type="match status" value="1"/>
</dbReference>